<dbReference type="Pfam" id="PF01243">
    <property type="entry name" value="PNPOx_N"/>
    <property type="match status" value="1"/>
</dbReference>
<organism evidence="3 4">
    <name type="scientific">Saccharopolyspora antimicrobica</name>
    <dbReference type="NCBI Taxonomy" id="455193"/>
    <lineage>
        <taxon>Bacteria</taxon>
        <taxon>Bacillati</taxon>
        <taxon>Actinomycetota</taxon>
        <taxon>Actinomycetes</taxon>
        <taxon>Pseudonocardiales</taxon>
        <taxon>Pseudonocardiaceae</taxon>
        <taxon>Saccharopolyspora</taxon>
    </lineage>
</organism>
<dbReference type="InterPro" id="IPR011576">
    <property type="entry name" value="Pyridox_Oxase_N"/>
</dbReference>
<evidence type="ECO:0000313" key="2">
    <source>
        <dbReference type="EMBL" id="RKT88136.1"/>
    </source>
</evidence>
<reference evidence="3 4" key="1">
    <citation type="submission" date="2016-10" db="EMBL/GenBank/DDBJ databases">
        <authorList>
            <person name="de Groot N.N."/>
        </authorList>
    </citation>
    <scope>NUCLEOTIDE SEQUENCE [LARGE SCALE GENOMIC DNA]</scope>
    <source>
        <strain evidence="3 4">CPCC 201259</strain>
    </source>
</reference>
<dbReference type="Gene3D" id="2.30.110.10">
    <property type="entry name" value="Electron Transport, Fmn-binding Protein, Chain A"/>
    <property type="match status" value="1"/>
</dbReference>
<dbReference type="RefSeq" id="WP_246025682.1">
    <property type="nucleotide sequence ID" value="NZ_FOUP01000001.1"/>
</dbReference>
<reference evidence="2 5" key="2">
    <citation type="submission" date="2018-10" db="EMBL/GenBank/DDBJ databases">
        <title>Sequencing the genomes of 1000 actinobacteria strains.</title>
        <authorList>
            <person name="Klenk H.-P."/>
        </authorList>
    </citation>
    <scope>NUCLEOTIDE SEQUENCE [LARGE SCALE GENOMIC DNA]</scope>
    <source>
        <strain evidence="2 5">DSM 45119</strain>
    </source>
</reference>
<accession>A0A1I4R737</accession>
<dbReference type="STRING" id="455193.SAMN05421805_101427"/>
<gene>
    <name evidence="2" type="ORF">ATL45_6566</name>
    <name evidence="3" type="ORF">SAMN05421805_101427</name>
</gene>
<evidence type="ECO:0000313" key="5">
    <source>
        <dbReference type="Proteomes" id="UP000270697"/>
    </source>
</evidence>
<dbReference type="Proteomes" id="UP000270697">
    <property type="component" value="Unassembled WGS sequence"/>
</dbReference>
<protein>
    <submittedName>
        <fullName evidence="3">Pyridoxamine 5'-phosphate oxidase</fullName>
    </submittedName>
</protein>
<evidence type="ECO:0000259" key="1">
    <source>
        <dbReference type="Pfam" id="PF01243"/>
    </source>
</evidence>
<name>A0A1I4R737_9PSEU</name>
<evidence type="ECO:0000313" key="3">
    <source>
        <dbReference type="EMBL" id="SFM48104.1"/>
    </source>
</evidence>
<feature type="domain" description="Pyridoxamine 5'-phosphate oxidase N-terminal" evidence="1">
    <location>
        <begin position="24"/>
        <end position="133"/>
    </location>
</feature>
<dbReference type="InterPro" id="IPR012349">
    <property type="entry name" value="Split_barrel_FMN-bd"/>
</dbReference>
<evidence type="ECO:0000313" key="4">
    <source>
        <dbReference type="Proteomes" id="UP000199398"/>
    </source>
</evidence>
<dbReference type="AlphaFoldDB" id="A0A1I4R737"/>
<dbReference type="SUPFAM" id="SSF50475">
    <property type="entry name" value="FMN-binding split barrel"/>
    <property type="match status" value="1"/>
</dbReference>
<dbReference type="Proteomes" id="UP000199398">
    <property type="component" value="Unassembled WGS sequence"/>
</dbReference>
<sequence length="150" mass="17023">MKTDMQRRSEPDFDVEGFLARPLTAREATNGPTVRPTWFLWEQRAFWIITGTWAKLPGRVRADPAIALVVDECDRATGVVRQVTARGEADIVPFDAPRGRRKLSRYLGTDETRWDPRFRRIVHDDPADSGAVWLRVSPATLTARDLSFSA</sequence>
<dbReference type="EMBL" id="RBXX01000002">
    <property type="protein sequence ID" value="RKT88136.1"/>
    <property type="molecule type" value="Genomic_DNA"/>
</dbReference>
<keyword evidence="5" id="KW-1185">Reference proteome</keyword>
<proteinExistence type="predicted"/>
<dbReference type="EMBL" id="FOUP01000001">
    <property type="protein sequence ID" value="SFM48104.1"/>
    <property type="molecule type" value="Genomic_DNA"/>
</dbReference>